<keyword evidence="6 7" id="KW-0998">Cell outer membrane</keyword>
<evidence type="ECO:0000256" key="3">
    <source>
        <dbReference type="ARBA" id="ARBA00022452"/>
    </source>
</evidence>
<organism evidence="10 11">
    <name type="scientific">Prevotella heparinolytica</name>
    <dbReference type="NCBI Taxonomy" id="28113"/>
    <lineage>
        <taxon>Bacteria</taxon>
        <taxon>Pseudomonadati</taxon>
        <taxon>Bacteroidota</taxon>
        <taxon>Bacteroidia</taxon>
        <taxon>Bacteroidales</taxon>
        <taxon>Bacteroidaceae</taxon>
        <taxon>Bacteroides</taxon>
    </lineage>
</organism>
<dbReference type="NCBIfam" id="TIGR04057">
    <property type="entry name" value="SusC_RagA_signa"/>
    <property type="match status" value="1"/>
</dbReference>
<evidence type="ECO:0000256" key="5">
    <source>
        <dbReference type="ARBA" id="ARBA00023136"/>
    </source>
</evidence>
<protein>
    <submittedName>
        <fullName evidence="10">TonB-dependent receptor</fullName>
    </submittedName>
</protein>
<comment type="subcellular location">
    <subcellularLocation>
        <location evidence="1 7">Cell outer membrane</location>
        <topology evidence="1 7">Multi-pass membrane protein</topology>
    </subcellularLocation>
</comment>
<keyword evidence="5 7" id="KW-0472">Membrane</keyword>
<dbReference type="Gene3D" id="2.40.170.20">
    <property type="entry name" value="TonB-dependent receptor, beta-barrel domain"/>
    <property type="match status" value="1"/>
</dbReference>
<evidence type="ECO:0000313" key="10">
    <source>
        <dbReference type="EMBL" id="RRD91836.1"/>
    </source>
</evidence>
<dbReference type="SUPFAM" id="SSF56935">
    <property type="entry name" value="Porins"/>
    <property type="match status" value="1"/>
</dbReference>
<dbReference type="PROSITE" id="PS52016">
    <property type="entry name" value="TONB_DEPENDENT_REC_3"/>
    <property type="match status" value="1"/>
</dbReference>
<dbReference type="FunFam" id="2.170.130.10:FF:000008">
    <property type="entry name" value="SusC/RagA family TonB-linked outer membrane protein"/>
    <property type="match status" value="1"/>
</dbReference>
<comment type="caution">
    <text evidence="10">The sequence shown here is derived from an EMBL/GenBank/DDBJ whole genome shotgun (WGS) entry which is preliminary data.</text>
</comment>
<keyword evidence="11" id="KW-1185">Reference proteome</keyword>
<dbReference type="InterPro" id="IPR037066">
    <property type="entry name" value="Plug_dom_sf"/>
</dbReference>
<dbReference type="Gene3D" id="2.170.130.10">
    <property type="entry name" value="TonB-dependent receptor, plug domain"/>
    <property type="match status" value="1"/>
</dbReference>
<evidence type="ECO:0000256" key="6">
    <source>
        <dbReference type="ARBA" id="ARBA00023237"/>
    </source>
</evidence>
<evidence type="ECO:0000313" key="11">
    <source>
        <dbReference type="Proteomes" id="UP000279562"/>
    </source>
</evidence>
<dbReference type="Pfam" id="PF13715">
    <property type="entry name" value="CarbopepD_reg_2"/>
    <property type="match status" value="1"/>
</dbReference>
<keyword evidence="8" id="KW-0732">Signal</keyword>
<dbReference type="InterPro" id="IPR023996">
    <property type="entry name" value="TonB-dep_OMP_SusC/RagA"/>
</dbReference>
<feature type="domain" description="TonB-dependent receptor plug" evidence="9">
    <location>
        <begin position="117"/>
        <end position="221"/>
    </location>
</feature>
<dbReference type="EMBL" id="RQYF01000021">
    <property type="protein sequence ID" value="RRD91836.1"/>
    <property type="molecule type" value="Genomic_DNA"/>
</dbReference>
<dbReference type="InterPro" id="IPR008969">
    <property type="entry name" value="CarboxyPept-like_regulatory"/>
</dbReference>
<keyword evidence="10" id="KW-0675">Receptor</keyword>
<keyword evidence="4 7" id="KW-0812">Transmembrane</keyword>
<dbReference type="InterPro" id="IPR023997">
    <property type="entry name" value="TonB-dep_OMP_SusC/RagA_CS"/>
</dbReference>
<name>A0A3P2AAR5_9BACE</name>
<sequence>MKKLLSVLFLLSFTLASVYAQNIQVKGTVVSGSDNEPLAGVNVVVKGNTAMGTITGLDGDFVLSVPVNAVLSISYIGFKSQDIAVKGQKSLNIVLQEDSEALDEVVVVGYGVQKKSVVTAAISRVSADELNAAKPSRVEDALKGKVSGVQITQSSGQPGSDSKVRIRGIGTVNNSDPLYIVDGMPVDGGINYLNPVDIESVEILKDAASAAIYGARAANGVVLVTTKGGKTGKTSINYDFSYGWQNPWKKKSVLDATEYMTIMNEMDVNDGNAPRYSQEQILKAGKGTDWQDETFNYDAPIQQHQVSISGGSDKIQYFLSLGYFNQEGIVGGNHGKSNYERWSLRSNSTYTVFEETSRNFLNKLKVGVNIGYSRGTSTGIETNSEYGSILGSAISFSPLVPVYASKEEGEAILKQYPTAVTDKDGNVFSMPPTGYQELANPVAQLYSPTVTKGNEDKFVGSFWAELDLLPGLKFKSSYGADLAFWGSDGYGFEYYMGSMKKNEKSWVQSEMNRGFKWQVENVLTYNKTFADKHNLTVVLGQSAQKYSVRNLGGSDYKLLDTDPAKANINSAIGDRDEERTWGGTGGYNFAALASYFGRIDYNFDERYMLQLTMRRDGSSHFGPNHKWATFPAVSVGWNLWNEPYLRDLKPSWFDSFKVRFSWGKNGNENIGNFRYAALMDGGQNYYFGGGYSVKDASKGGVMQYGSSPAALANANIKWEESEQIDFGFDARFFDARLNFGFDYFKKKTNGMLMDKPIPSYVGQSAPMSNLGKMENWGVELEAGWKHTINDFSYRISANASYLKNKLINLGNASGETNYENAGASGVGDYVHAKNGEVWPYFYGMRTNGLFQNQAEVDAYVNDKGEKMQPDAQPGDVRFVDVNKDGRVNDDDRTKIGKGMPDWTFGLTLGAEWKGFDLNLFFQGTLGNDIFDFAQRGDIPAMNRPTWILDRWIGEGSSDFIPRMTSANPNKNWRSSDLYVKDGSYMRLKTAQLGYTLPASLTKKFSVQRLRVYVSAENLITITGYDGFDPELASGGYTTLGVDKGIYPQSRTISIGANITF</sequence>
<dbReference type="GO" id="GO:0009279">
    <property type="term" value="C:cell outer membrane"/>
    <property type="evidence" value="ECO:0007669"/>
    <property type="project" value="UniProtKB-SubCell"/>
</dbReference>
<dbReference type="RefSeq" id="WP_125238992.1">
    <property type="nucleotide sequence ID" value="NZ_RQYF01000021.1"/>
</dbReference>
<feature type="chain" id="PRO_5018231826" evidence="8">
    <location>
        <begin position="21"/>
        <end position="1060"/>
    </location>
</feature>
<keyword evidence="3 7" id="KW-1134">Transmembrane beta strand</keyword>
<dbReference type="SUPFAM" id="SSF49464">
    <property type="entry name" value="Carboxypeptidase regulatory domain-like"/>
    <property type="match status" value="1"/>
</dbReference>
<accession>A0A3P2AAR5</accession>
<evidence type="ECO:0000259" key="9">
    <source>
        <dbReference type="Pfam" id="PF07715"/>
    </source>
</evidence>
<evidence type="ECO:0000256" key="4">
    <source>
        <dbReference type="ARBA" id="ARBA00022692"/>
    </source>
</evidence>
<dbReference type="Proteomes" id="UP000279562">
    <property type="component" value="Unassembled WGS sequence"/>
</dbReference>
<dbReference type="InterPro" id="IPR039426">
    <property type="entry name" value="TonB-dep_rcpt-like"/>
</dbReference>
<reference evidence="10 11" key="1">
    <citation type="submission" date="2018-11" db="EMBL/GenBank/DDBJ databases">
        <title>Genomes From Bacteria Associated with the Canine Oral Cavity: a Test Case for Automated Genome-Based Taxonomic Assignment.</title>
        <authorList>
            <person name="Coil D.A."/>
            <person name="Jospin G."/>
            <person name="Darling A.E."/>
            <person name="Wallis C."/>
            <person name="Davis I.J."/>
            <person name="Harris S."/>
            <person name="Eisen J.A."/>
            <person name="Holcombe L.J."/>
            <person name="O'Flynn C."/>
        </authorList>
    </citation>
    <scope>NUCLEOTIDE SEQUENCE [LARGE SCALE GENOMIC DNA]</scope>
    <source>
        <strain evidence="10 11">OH1047_COT-310</strain>
    </source>
</reference>
<keyword evidence="2 7" id="KW-0813">Transport</keyword>
<dbReference type="NCBIfam" id="TIGR04056">
    <property type="entry name" value="OMP_RagA_SusC"/>
    <property type="match status" value="1"/>
</dbReference>
<evidence type="ECO:0000256" key="1">
    <source>
        <dbReference type="ARBA" id="ARBA00004571"/>
    </source>
</evidence>
<feature type="signal peptide" evidence="8">
    <location>
        <begin position="1"/>
        <end position="20"/>
    </location>
</feature>
<dbReference type="Pfam" id="PF07715">
    <property type="entry name" value="Plug"/>
    <property type="match status" value="1"/>
</dbReference>
<proteinExistence type="inferred from homology"/>
<evidence type="ECO:0000256" key="7">
    <source>
        <dbReference type="PROSITE-ProRule" id="PRU01360"/>
    </source>
</evidence>
<evidence type="ECO:0000256" key="8">
    <source>
        <dbReference type="SAM" id="SignalP"/>
    </source>
</evidence>
<evidence type="ECO:0000256" key="2">
    <source>
        <dbReference type="ARBA" id="ARBA00022448"/>
    </source>
</evidence>
<gene>
    <name evidence="10" type="ORF">EII33_06395</name>
</gene>
<dbReference type="InterPro" id="IPR036942">
    <property type="entry name" value="Beta-barrel_TonB_sf"/>
</dbReference>
<dbReference type="InterPro" id="IPR012910">
    <property type="entry name" value="Plug_dom"/>
</dbReference>
<comment type="similarity">
    <text evidence="7">Belongs to the TonB-dependent receptor family.</text>
</comment>
<dbReference type="Gene3D" id="2.60.40.1120">
    <property type="entry name" value="Carboxypeptidase-like, regulatory domain"/>
    <property type="match status" value="1"/>
</dbReference>
<dbReference type="AlphaFoldDB" id="A0A3P2AAR5"/>